<evidence type="ECO:0008006" key="3">
    <source>
        <dbReference type="Google" id="ProtNLM"/>
    </source>
</evidence>
<dbReference type="AlphaFoldDB" id="A0A850ESX1"/>
<name>A0A850ESX1_9BACL</name>
<dbReference type="EMBL" id="JABWCS010000219">
    <property type="protein sequence ID" value="NUU63656.1"/>
    <property type="molecule type" value="Genomic_DNA"/>
</dbReference>
<evidence type="ECO:0000313" key="1">
    <source>
        <dbReference type="EMBL" id="NUU63656.1"/>
    </source>
</evidence>
<protein>
    <recommendedName>
        <fullName evidence="3">Polymer-forming cytoskeletal protein</fullName>
    </recommendedName>
</protein>
<dbReference type="RefSeq" id="WP_175374034.1">
    <property type="nucleotide sequence ID" value="NZ_JABWCS010000219.1"/>
</dbReference>
<sequence length="217" mass="23404">MKDDMPSEPAFSQLPLKVKGSLIRRDDIVEDSVEVLGALTARGSITTTRLKISGECSVANACVARQVKNLGSLRVRSLQAEEIRSSGYLSATQGTETGFFYAEGAVRMKMLTARNSIEIRLGNACSIDEMSAGGEISVLLSSTPFSFLMGPLRKMNCCTITGTTIKLERTTANLVCGEDVTIGPGCIIQELHYSKSLTVDSKSKVKKVVFLPDREAT</sequence>
<accession>A0A850ESX1</accession>
<organism evidence="1 2">
    <name type="scientific">Paenibacillus agri</name>
    <dbReference type="NCBI Taxonomy" id="2744309"/>
    <lineage>
        <taxon>Bacteria</taxon>
        <taxon>Bacillati</taxon>
        <taxon>Bacillota</taxon>
        <taxon>Bacilli</taxon>
        <taxon>Bacillales</taxon>
        <taxon>Paenibacillaceae</taxon>
        <taxon>Paenibacillus</taxon>
    </lineage>
</organism>
<gene>
    <name evidence="1" type="ORF">HPT30_25220</name>
</gene>
<dbReference type="Proteomes" id="UP000564806">
    <property type="component" value="Unassembled WGS sequence"/>
</dbReference>
<reference evidence="1" key="1">
    <citation type="submission" date="2020-06" db="EMBL/GenBank/DDBJ databases">
        <title>Paenibacillus sp. nov., isolated from soil.</title>
        <authorList>
            <person name="Seo Y.L."/>
        </authorList>
    </citation>
    <scope>NUCLEOTIDE SEQUENCE [LARGE SCALE GENOMIC DNA]</scope>
    <source>
        <strain evidence="1">JW14</strain>
    </source>
</reference>
<proteinExistence type="predicted"/>
<evidence type="ECO:0000313" key="2">
    <source>
        <dbReference type="Proteomes" id="UP000564806"/>
    </source>
</evidence>
<comment type="caution">
    <text evidence="1">The sequence shown here is derived from an EMBL/GenBank/DDBJ whole genome shotgun (WGS) entry which is preliminary data.</text>
</comment>
<keyword evidence="2" id="KW-1185">Reference proteome</keyword>